<comment type="function">
    <text evidence="2">Plays an essential role in initiation of the G0 program by preventing the degradation of specific nutrient-regulated mRNAs via the 5'-3' mRNA decay pathway.</text>
</comment>
<dbReference type="RefSeq" id="XP_056763704.1">
    <property type="nucleotide sequence ID" value="XM_056910878.1"/>
</dbReference>
<feature type="region of interest" description="Disordered" evidence="3">
    <location>
        <begin position="59"/>
        <end position="131"/>
    </location>
</feature>
<evidence type="ECO:0000313" key="4">
    <source>
        <dbReference type="EMBL" id="KAJ5443624.1"/>
    </source>
</evidence>
<dbReference type="Proteomes" id="UP001213681">
    <property type="component" value="Unassembled WGS sequence"/>
</dbReference>
<accession>A0AAD6C206</accession>
<feature type="compositionally biased region" description="Basic and acidic residues" evidence="3">
    <location>
        <begin position="86"/>
        <end position="100"/>
    </location>
</feature>
<evidence type="ECO:0000256" key="2">
    <source>
        <dbReference type="RuleBase" id="RU363120"/>
    </source>
</evidence>
<name>A0AAD6C206_9EURO</name>
<evidence type="ECO:0000256" key="3">
    <source>
        <dbReference type="SAM" id="MobiDB-lite"/>
    </source>
</evidence>
<dbReference type="AlphaFoldDB" id="A0AAD6C206"/>
<dbReference type="Pfam" id="PF04667">
    <property type="entry name" value="Endosulfine"/>
    <property type="match status" value="1"/>
</dbReference>
<proteinExistence type="inferred from homology"/>
<evidence type="ECO:0000313" key="5">
    <source>
        <dbReference type="Proteomes" id="UP001213681"/>
    </source>
</evidence>
<organism evidence="4 5">
    <name type="scientific">Penicillium daleae</name>
    <dbReference type="NCBI Taxonomy" id="63821"/>
    <lineage>
        <taxon>Eukaryota</taxon>
        <taxon>Fungi</taxon>
        <taxon>Dikarya</taxon>
        <taxon>Ascomycota</taxon>
        <taxon>Pezizomycotina</taxon>
        <taxon>Eurotiomycetes</taxon>
        <taxon>Eurotiomycetidae</taxon>
        <taxon>Eurotiales</taxon>
        <taxon>Aspergillaceae</taxon>
        <taxon>Penicillium</taxon>
    </lineage>
</organism>
<dbReference type="InterPro" id="IPR006760">
    <property type="entry name" value="Endosulphine"/>
</dbReference>
<dbReference type="EMBL" id="JAPVEA010000007">
    <property type="protein sequence ID" value="KAJ5443624.1"/>
    <property type="molecule type" value="Genomic_DNA"/>
</dbReference>
<reference evidence="4" key="1">
    <citation type="submission" date="2022-12" db="EMBL/GenBank/DDBJ databases">
        <authorList>
            <person name="Petersen C."/>
        </authorList>
    </citation>
    <scope>NUCLEOTIDE SEQUENCE</scope>
    <source>
        <strain evidence="4">IBT 16125</strain>
    </source>
</reference>
<comment type="similarity">
    <text evidence="1 2">Belongs to the endosulfine family.</text>
</comment>
<feature type="compositionally biased region" description="Basic and acidic residues" evidence="3">
    <location>
        <begin position="113"/>
        <end position="125"/>
    </location>
</feature>
<reference evidence="4" key="2">
    <citation type="journal article" date="2023" name="IMA Fungus">
        <title>Comparative genomic study of the Penicillium genus elucidates a diverse pangenome and 15 lateral gene transfer events.</title>
        <authorList>
            <person name="Petersen C."/>
            <person name="Sorensen T."/>
            <person name="Nielsen M.R."/>
            <person name="Sondergaard T.E."/>
            <person name="Sorensen J.L."/>
            <person name="Fitzpatrick D.A."/>
            <person name="Frisvad J.C."/>
            <person name="Nielsen K.L."/>
        </authorList>
    </citation>
    <scope>NUCLEOTIDE SEQUENCE</scope>
    <source>
        <strain evidence="4">IBT 16125</strain>
    </source>
</reference>
<comment type="caution">
    <text evidence="4">The sequence shown here is derived from an EMBL/GenBank/DDBJ whole genome shotgun (WGS) entry which is preliminary data.</text>
</comment>
<dbReference type="GeneID" id="81601121"/>
<evidence type="ECO:0000256" key="1">
    <source>
        <dbReference type="ARBA" id="ARBA00010520"/>
    </source>
</evidence>
<gene>
    <name evidence="4" type="ORF">N7458_007496</name>
</gene>
<protein>
    <recommendedName>
        <fullName evidence="2">mRNA stability protein</fullName>
    </recommendedName>
</protein>
<keyword evidence="5" id="KW-1185">Reference proteome</keyword>
<sequence length="131" mass="14360">MQPGGSGPYPELSESEKRHFSKYGKLLRGGLLSQKSKERTYFDSGDYALSAADRVTDNGAIQTGKAHPHRDSISHPYAPIPAASNVDKDAIEDLHRKSASPEESPLLQQTNIEHAEPLIKKRQDDPAPQEG</sequence>